<name>A0A1B0BTH5_9MUSC</name>
<organism evidence="1 2">
    <name type="scientific">Glossina palpalis gambiensis</name>
    <dbReference type="NCBI Taxonomy" id="67801"/>
    <lineage>
        <taxon>Eukaryota</taxon>
        <taxon>Metazoa</taxon>
        <taxon>Ecdysozoa</taxon>
        <taxon>Arthropoda</taxon>
        <taxon>Hexapoda</taxon>
        <taxon>Insecta</taxon>
        <taxon>Pterygota</taxon>
        <taxon>Neoptera</taxon>
        <taxon>Endopterygota</taxon>
        <taxon>Diptera</taxon>
        <taxon>Brachycera</taxon>
        <taxon>Muscomorpha</taxon>
        <taxon>Hippoboscoidea</taxon>
        <taxon>Glossinidae</taxon>
        <taxon>Glossina</taxon>
    </lineage>
</organism>
<dbReference type="AlphaFoldDB" id="A0A1B0BTH5"/>
<protein>
    <submittedName>
        <fullName evidence="1">Uncharacterized protein</fullName>
    </submittedName>
</protein>
<evidence type="ECO:0000313" key="1">
    <source>
        <dbReference type="EnsemblMetazoa" id="GPPI040006-PA"/>
    </source>
</evidence>
<dbReference type="EMBL" id="JXJN01020166">
    <property type="status" value="NOT_ANNOTATED_CDS"/>
    <property type="molecule type" value="Genomic_DNA"/>
</dbReference>
<reference evidence="2" key="1">
    <citation type="submission" date="2015-01" db="EMBL/GenBank/DDBJ databases">
        <authorList>
            <person name="Aksoy S."/>
            <person name="Warren W."/>
            <person name="Wilson R.K."/>
        </authorList>
    </citation>
    <scope>NUCLEOTIDE SEQUENCE [LARGE SCALE GENOMIC DNA]</scope>
    <source>
        <strain evidence="2">IAEA</strain>
    </source>
</reference>
<accession>A0A1B0BTH5</accession>
<evidence type="ECO:0000313" key="2">
    <source>
        <dbReference type="Proteomes" id="UP000092460"/>
    </source>
</evidence>
<dbReference type="STRING" id="67801.A0A1B0BTH5"/>
<reference evidence="1" key="2">
    <citation type="submission" date="2020-05" db="UniProtKB">
        <authorList>
            <consortium name="EnsemblMetazoa"/>
        </authorList>
    </citation>
    <scope>IDENTIFICATION</scope>
    <source>
        <strain evidence="1">IAEA</strain>
    </source>
</reference>
<keyword evidence="2" id="KW-1185">Reference proteome</keyword>
<dbReference type="VEuPathDB" id="VectorBase:GPPI040006"/>
<sequence length="134" mass="15456">MIALERTYVGQKMSIRYIYRVGHTAPAGRACKAITFVTQMNVEQIEHWLGKQLPLHKCEEDEITALQERVTEALRTAKLKFKKNFDFFDLYLSLLSCLYRGENHNKRGRGLTGEITGTVTTTLETRMLALFQNK</sequence>
<dbReference type="EnsemblMetazoa" id="GPPI040006-RA">
    <property type="protein sequence ID" value="GPPI040006-PA"/>
    <property type="gene ID" value="GPPI040006"/>
</dbReference>
<dbReference type="Proteomes" id="UP000092460">
    <property type="component" value="Unassembled WGS sequence"/>
</dbReference>
<proteinExistence type="predicted"/>